<feature type="compositionally biased region" description="Acidic residues" evidence="4">
    <location>
        <begin position="877"/>
        <end position="887"/>
    </location>
</feature>
<keyword evidence="2 3" id="KW-0067">ATP-binding</keyword>
<feature type="region of interest" description="Disordered" evidence="4">
    <location>
        <begin position="1552"/>
        <end position="1590"/>
    </location>
</feature>
<feature type="region of interest" description="Disordered" evidence="4">
    <location>
        <begin position="1"/>
        <end position="47"/>
    </location>
</feature>
<keyword evidence="1 3" id="KW-0547">Nucleotide-binding</keyword>
<evidence type="ECO:0000259" key="5">
    <source>
        <dbReference type="PROSITE" id="PS51455"/>
    </source>
</evidence>
<dbReference type="CDD" id="cd17300">
    <property type="entry name" value="PIPKc_PIKfyve"/>
    <property type="match status" value="1"/>
</dbReference>
<dbReference type="Gene3D" id="3.30.810.10">
    <property type="entry name" value="2-Layer Sandwich"/>
    <property type="match status" value="1"/>
</dbReference>
<evidence type="ECO:0000313" key="7">
    <source>
        <dbReference type="Proteomes" id="UP000054988"/>
    </source>
</evidence>
<feature type="compositionally biased region" description="Low complexity" evidence="4">
    <location>
        <begin position="1283"/>
        <end position="1315"/>
    </location>
</feature>
<feature type="region of interest" description="Disordered" evidence="4">
    <location>
        <begin position="1023"/>
        <end position="1095"/>
    </location>
</feature>
<feature type="region of interest" description="Disordered" evidence="4">
    <location>
        <begin position="434"/>
        <end position="453"/>
    </location>
</feature>
<feature type="compositionally biased region" description="Polar residues" evidence="4">
    <location>
        <begin position="1046"/>
        <end position="1059"/>
    </location>
</feature>
<dbReference type="eggNOG" id="KOG0230">
    <property type="taxonomic scope" value="Eukaryota"/>
</dbReference>
<proteinExistence type="predicted"/>
<feature type="compositionally biased region" description="Basic residues" evidence="4">
    <location>
        <begin position="648"/>
        <end position="660"/>
    </location>
</feature>
<sequence>MEDKPLPALPQPNPFVSIPAVPSTPANSQSGPASIEKTKPRKNAARKAPNSYDLTTLCVQARVHRGRFIQFVLDEVAKEQELNDAVWLERNKDELSGAIEDGLDELGRCMGQGGWLAGVRRARELFDSQSQYSSDLEIEEKESIIAQLRQIAAHPLPPTPVPISKHMLLCLADVGGRIALPEEDTGFDIVPSQIRCIFKPNIFIFPDSTASLGDRLLYGYNEWNSTLSTNTLNLRLVGGTFQFTSVPGSPSFHGSLAKILKLTIYHHISLLLEQHLLSDARVPLVFASPSLANSYHPRNRVVSHGAVGSPERPKLAEQNHSFNSGYNGQKKGYASKPSLIPNSIFSFFSKQRSLGRANSLSGSPVAGAGSELPIAIRGSSLDLRGSSRPDSGIGETAPSRPSTDATSFQNPGYDGIGSRIRRFSFTHSPFSVKSLSATSPDATTPIQSTIVTDTPSKPFTHLLERLRETRDLLSTSPGVGQNIELPTLIARLADRERESATGGKVRGDERVALRELLGWGEDGSTDSQFVDKDKKYTNTNSGPNISMMLGMGMLGTKGFLKHQALSMLVSVHVPTKASGPHTVEEFQGSDDENETGTTENSSQFSSSNEDFVAHAIREQQESTSTSKATSVTATSTFSTSVSAASSTKPRKTERKRKAHQKYIPCPAQQPRWETYPFKGKDSKGDGGGPCVGEIVLEWLQGAEDICCLCSPLHGFPHQVRKGKEKEKPVNDGKPDKIEHDKHHSTSDLTATASAGSAPNQSGSVNKATRKHSAVPVTGSSCKVKRGDHETRFMHGSKRVTVTVSQFDASRKRPVRSGSQSVKSGSTSQLTTNDTKGPGITATLPVIPPITRAKSDTGVIDNGDQGSNAKVTKKSSEHEDEDEDEDNEDGRVEMWMSCAICGKDNWDEDRSEMSDGTYLLPFGKFLELLIYSPHICTVETPLCEHILSPPTASHPRTESIPLSPLSATSPFSPTSSELSFDQASAPSLVSNSNVARQSRHKASLGSVTAARNLSRGLGWSGVGGIRKSSSLRNPSPVPSEEEDGNDVTPTPSRVVSASKQASDKPDSTIGARPNQREEAESTQLFPRSEDPDSTDSRFNIIRHFTNRKHTVSFSIGKIEDVFELRVPRVQIVRGMSVLGGQTGHSLDPTIRTMGDDKFEMEQQEAAEKKKLRKEIKTWWEGVADHIDSLEDKLAMDSGENREKFRKSLPRLPSEDEAYSDVDNQRSDVEMPTPKPEGLPGSPSTPTAKHANYFGKQEFGAEEAESTSSSTPKGTPKLKRPPLPTTTSSNSIVSKESLSSSSEASVSLSPSSSSQFSPKEKGSNPTQVLSDLRQTFHRMEQSLYDQLAETSSGSLNRVRRAFWVAAKSAERQLAAWQKKHLGLGLKIVGLRPDGKGKEKETKESERENTRKDSNKLSLLVVEPEWWDKTSHVVPEGSTIIREDDWGSIIAFTLSTASYRQELSAMSESTVRPSSPAPNSPFPSSSLFASAGYKLFRGQSQTDEDEPEYSEVISRTRDPVAGLLSIREVLRQKPGDTISMSSRIARESSRLLGSALGSGGLSMPRTATPTSPYSKPDVQVSKDSAGGEVISGLPTRDASVDKILQELGASSRPGSAMSLSFEDVHIRRGKNSVISAGESSSTLEPDDASAAGASDPGSLYSAAANKGSYLPPPPVPTKDVAHPVPATASTASSHPFSTLTGGLTNVMRAMLSNTVELRQPSAKHHLLSAEMAPIDDRPHIKYDWTIGKKLKFSVTVYYAKEFEILRKRFGVDDVFLKSLSHTSNWSAEGGKSKSNFFKTAEQVFSPYPKMMPTNDSLKRSVCHKNSSPSYFRYLDSTACKATALAKLLGFYTIEIRDLGTGTIRAKSDLLVMENLFYKIDKIDKIFDLKGIEGRRVKTGANSSKTLFDGEWIEGQQQTLTLVQPHSKLVLREAIRNDAAFLARSNIMDYSLLLGVDTQHKLIVTGLVDTIGSYTFAKNLEHKAKKGLSAGKEVTVIPPAEYQERFVNSIERYFIACPDKWSKPLDPSSRIINDLDSLSHIF</sequence>
<dbReference type="EMBL" id="LATX01001328">
    <property type="protein sequence ID" value="KTB42501.1"/>
    <property type="molecule type" value="Genomic_DNA"/>
</dbReference>
<feature type="compositionally biased region" description="Low complexity" evidence="4">
    <location>
        <begin position="816"/>
        <end position="828"/>
    </location>
</feature>
<feature type="compositionally biased region" description="Polar residues" evidence="4">
    <location>
        <begin position="595"/>
        <end position="609"/>
    </location>
</feature>
<feature type="compositionally biased region" description="Basic and acidic residues" evidence="4">
    <location>
        <begin position="721"/>
        <end position="745"/>
    </location>
</feature>
<feature type="compositionally biased region" description="Low complexity" evidence="4">
    <location>
        <begin position="1264"/>
        <end position="1273"/>
    </location>
</feature>
<accession>A0A0W0G2B3</accession>
<dbReference type="Pfam" id="PF01504">
    <property type="entry name" value="PIP5K"/>
    <property type="match status" value="1"/>
</dbReference>
<feature type="region of interest" description="Disordered" evidence="4">
    <location>
        <begin position="1388"/>
        <end position="1411"/>
    </location>
</feature>
<dbReference type="GO" id="GO:0010008">
    <property type="term" value="C:endosome membrane"/>
    <property type="evidence" value="ECO:0007669"/>
    <property type="project" value="TreeGrafter"/>
</dbReference>
<dbReference type="InterPro" id="IPR027484">
    <property type="entry name" value="PInositol-4-P-5-kinase_N"/>
</dbReference>
<keyword evidence="3" id="KW-0418">Kinase</keyword>
<dbReference type="GO" id="GO:0005524">
    <property type="term" value="F:ATP binding"/>
    <property type="evidence" value="ECO:0007669"/>
    <property type="project" value="UniProtKB-UniRule"/>
</dbReference>
<dbReference type="Proteomes" id="UP000054988">
    <property type="component" value="Unassembled WGS sequence"/>
</dbReference>
<feature type="compositionally biased region" description="Polar residues" evidence="4">
    <location>
        <begin position="318"/>
        <end position="327"/>
    </location>
</feature>
<evidence type="ECO:0000256" key="2">
    <source>
        <dbReference type="ARBA" id="ARBA00022840"/>
    </source>
</evidence>
<feature type="compositionally biased region" description="Low complexity" evidence="4">
    <location>
        <begin position="379"/>
        <end position="391"/>
    </location>
</feature>
<feature type="region of interest" description="Disordered" evidence="4">
    <location>
        <begin position="717"/>
        <end position="787"/>
    </location>
</feature>
<dbReference type="InterPro" id="IPR027483">
    <property type="entry name" value="PInositol-4-P-4/5-kinase_C_sf"/>
</dbReference>
<feature type="compositionally biased region" description="Polar residues" evidence="4">
    <location>
        <begin position="964"/>
        <end position="978"/>
    </location>
</feature>
<dbReference type="SMART" id="SM00330">
    <property type="entry name" value="PIPKc"/>
    <property type="match status" value="1"/>
</dbReference>
<feature type="compositionally biased region" description="Low complexity" evidence="4">
    <location>
        <begin position="622"/>
        <end position="647"/>
    </location>
</feature>
<reference evidence="6 7" key="1">
    <citation type="submission" date="2015-12" db="EMBL/GenBank/DDBJ databases">
        <title>Draft genome sequence of Moniliophthora roreri, the causal agent of frosty pod rot of cacao.</title>
        <authorList>
            <person name="Aime M.C."/>
            <person name="Diaz-Valderrama J.R."/>
            <person name="Kijpornyongpan T."/>
            <person name="Phillips-Mora W."/>
        </authorList>
    </citation>
    <scope>NUCLEOTIDE SEQUENCE [LARGE SCALE GENOMIC DNA]</scope>
    <source>
        <strain evidence="6 7">MCA 2952</strain>
    </source>
</reference>
<dbReference type="GO" id="GO:0046854">
    <property type="term" value="P:phosphatidylinositol phosphate biosynthetic process"/>
    <property type="evidence" value="ECO:0007669"/>
    <property type="project" value="TreeGrafter"/>
</dbReference>
<feature type="compositionally biased region" description="Basic and acidic residues" evidence="4">
    <location>
        <begin position="611"/>
        <end position="620"/>
    </location>
</feature>
<keyword evidence="3" id="KW-0808">Transferase</keyword>
<dbReference type="SUPFAM" id="SSF56104">
    <property type="entry name" value="SAICAR synthase-like"/>
    <property type="match status" value="1"/>
</dbReference>
<dbReference type="InterPro" id="IPR044769">
    <property type="entry name" value="PIKfyve_PIPKc"/>
</dbReference>
<feature type="region of interest" description="Disordered" evidence="4">
    <location>
        <begin position="1632"/>
        <end position="1653"/>
    </location>
</feature>
<gene>
    <name evidence="6" type="ORF">WG66_4947</name>
</gene>
<feature type="compositionally biased region" description="Basic and acidic residues" evidence="4">
    <location>
        <begin position="1390"/>
        <end position="1411"/>
    </location>
</feature>
<evidence type="ECO:0000313" key="6">
    <source>
        <dbReference type="EMBL" id="KTB42501.1"/>
    </source>
</evidence>
<dbReference type="PROSITE" id="PS51455">
    <property type="entry name" value="PIPK"/>
    <property type="match status" value="1"/>
</dbReference>
<feature type="region of interest" description="Disordered" evidence="4">
    <location>
        <begin position="578"/>
        <end position="660"/>
    </location>
</feature>
<evidence type="ECO:0000256" key="3">
    <source>
        <dbReference type="PROSITE-ProRule" id="PRU00781"/>
    </source>
</evidence>
<evidence type="ECO:0000256" key="1">
    <source>
        <dbReference type="ARBA" id="ARBA00022741"/>
    </source>
</evidence>
<feature type="region of interest" description="Disordered" evidence="4">
    <location>
        <begin position="1667"/>
        <end position="1690"/>
    </location>
</feature>
<dbReference type="InterPro" id="IPR002498">
    <property type="entry name" value="PInositol-4-P-4/5-kinase_core"/>
</dbReference>
<dbReference type="PANTHER" id="PTHR45748:SF7">
    <property type="entry name" value="1-PHOSPHATIDYLINOSITOL 3-PHOSPHATE 5-KINASE-RELATED"/>
    <property type="match status" value="1"/>
</dbReference>
<dbReference type="Gene3D" id="3.30.800.10">
    <property type="entry name" value="Phosphatidylinositol Phosphate Kinase II Beta"/>
    <property type="match status" value="1"/>
</dbReference>
<feature type="compositionally biased region" description="Polar residues" evidence="4">
    <location>
        <begin position="746"/>
        <end position="766"/>
    </location>
</feature>
<feature type="region of interest" description="Disordered" evidence="4">
    <location>
        <begin position="379"/>
        <end position="413"/>
    </location>
</feature>
<evidence type="ECO:0000256" key="4">
    <source>
        <dbReference type="SAM" id="MobiDB-lite"/>
    </source>
</evidence>
<feature type="region of interest" description="Disordered" evidence="4">
    <location>
        <begin position="306"/>
        <end position="328"/>
    </location>
</feature>
<protein>
    <recommendedName>
        <fullName evidence="5">PIPK domain-containing protein</fullName>
    </recommendedName>
</protein>
<feature type="domain" description="PIPK" evidence="5">
    <location>
        <begin position="1688"/>
        <end position="2010"/>
    </location>
</feature>
<feature type="compositionally biased region" description="Polar residues" evidence="4">
    <location>
        <begin position="399"/>
        <end position="410"/>
    </location>
</feature>
<feature type="region of interest" description="Disordered" evidence="4">
    <location>
        <begin position="949"/>
        <end position="978"/>
    </location>
</feature>
<dbReference type="GO" id="GO:0000285">
    <property type="term" value="F:1-phosphatidylinositol-3-phosphate 5-kinase activity"/>
    <property type="evidence" value="ECO:0007669"/>
    <property type="project" value="InterPro"/>
</dbReference>
<dbReference type="PANTHER" id="PTHR45748">
    <property type="entry name" value="1-PHOSPHATIDYLINOSITOL 3-PHOSPHATE 5-KINASE-RELATED"/>
    <property type="match status" value="1"/>
</dbReference>
<comment type="caution">
    <text evidence="6">The sequence shown here is derived from an EMBL/GenBank/DDBJ whole genome shotgun (WGS) entry which is preliminary data.</text>
</comment>
<organism evidence="6 7">
    <name type="scientific">Moniliophthora roreri</name>
    <name type="common">Frosty pod rot fungus</name>
    <name type="synonym">Monilia roreri</name>
    <dbReference type="NCBI Taxonomy" id="221103"/>
    <lineage>
        <taxon>Eukaryota</taxon>
        <taxon>Fungi</taxon>
        <taxon>Dikarya</taxon>
        <taxon>Basidiomycota</taxon>
        <taxon>Agaricomycotina</taxon>
        <taxon>Agaricomycetes</taxon>
        <taxon>Agaricomycetidae</taxon>
        <taxon>Agaricales</taxon>
        <taxon>Marasmiineae</taxon>
        <taxon>Marasmiaceae</taxon>
        <taxon>Moniliophthora</taxon>
    </lineage>
</organism>
<feature type="region of interest" description="Disordered" evidence="4">
    <location>
        <begin position="803"/>
        <end position="889"/>
    </location>
</feature>
<name>A0A0W0G2B3_MONRR</name>
<feature type="region of interest" description="Disordered" evidence="4">
    <location>
        <begin position="1199"/>
        <end position="1325"/>
    </location>
</feature>